<dbReference type="AlphaFoldDB" id="A0A9P5V7A0"/>
<comment type="caution">
    <text evidence="1">The sequence shown here is derived from an EMBL/GenBank/DDBJ whole genome shotgun (WGS) entry which is preliminary data.</text>
</comment>
<protein>
    <submittedName>
        <fullName evidence="1">Uncharacterized protein</fullName>
    </submittedName>
</protein>
<dbReference type="Proteomes" id="UP000748756">
    <property type="component" value="Unassembled WGS sequence"/>
</dbReference>
<proteinExistence type="predicted"/>
<sequence>NGLPPQELSISIMGSTFIRLAVLYLATLLLAAHVVDALWCACYSSSGRYGIAVDSVTKECCKATNTENTHGWLGNPQYCDAGPTQELQQKVIDCCTSKGGYGECS</sequence>
<dbReference type="EMBL" id="JAAAUQ010001191">
    <property type="protein sequence ID" value="KAF9141966.1"/>
    <property type="molecule type" value="Genomic_DNA"/>
</dbReference>
<organism evidence="1 2">
    <name type="scientific">Linnemannia schmuckeri</name>
    <dbReference type="NCBI Taxonomy" id="64567"/>
    <lineage>
        <taxon>Eukaryota</taxon>
        <taxon>Fungi</taxon>
        <taxon>Fungi incertae sedis</taxon>
        <taxon>Mucoromycota</taxon>
        <taxon>Mortierellomycotina</taxon>
        <taxon>Mortierellomycetes</taxon>
        <taxon>Mortierellales</taxon>
        <taxon>Mortierellaceae</taxon>
        <taxon>Linnemannia</taxon>
    </lineage>
</organism>
<feature type="non-terminal residue" evidence="1">
    <location>
        <position position="1"/>
    </location>
</feature>
<evidence type="ECO:0000313" key="2">
    <source>
        <dbReference type="Proteomes" id="UP000748756"/>
    </source>
</evidence>
<name>A0A9P5V7A0_9FUNG</name>
<reference evidence="1" key="1">
    <citation type="journal article" date="2020" name="Fungal Divers.">
        <title>Resolving the Mortierellaceae phylogeny through synthesis of multi-gene phylogenetics and phylogenomics.</title>
        <authorList>
            <person name="Vandepol N."/>
            <person name="Liber J."/>
            <person name="Desiro A."/>
            <person name="Na H."/>
            <person name="Kennedy M."/>
            <person name="Barry K."/>
            <person name="Grigoriev I.V."/>
            <person name="Miller A.N."/>
            <person name="O'Donnell K."/>
            <person name="Stajich J.E."/>
            <person name="Bonito G."/>
        </authorList>
    </citation>
    <scope>NUCLEOTIDE SEQUENCE</scope>
    <source>
        <strain evidence="1">NRRL 6426</strain>
    </source>
</reference>
<keyword evidence="2" id="KW-1185">Reference proteome</keyword>
<accession>A0A9P5V7A0</accession>
<evidence type="ECO:0000313" key="1">
    <source>
        <dbReference type="EMBL" id="KAF9141966.1"/>
    </source>
</evidence>
<gene>
    <name evidence="1" type="ORF">BG015_001087</name>
</gene>